<dbReference type="GO" id="GO:0045132">
    <property type="term" value="P:meiotic chromosome segregation"/>
    <property type="evidence" value="ECO:0007669"/>
    <property type="project" value="InterPro"/>
</dbReference>
<dbReference type="InterPro" id="IPR011516">
    <property type="entry name" value="Shugoshin_N"/>
</dbReference>
<sequence>MARLNDFMAPTESIDALKRRFVRQNREIARVNSMQSLRIRSLESEVSHLLSENVSLREQVITLGQEIERLEAAKMLHNGVYEIKSRLDAKLAELSNLATDLGMLPRKVGKLCDAQSAPADSDQGEDGRLPAILEDKFYPRRTLEPQELQDLVRDDDISEPPLESTLTQDRSALKVEDPTLELPENSSASPTGFNEAEDPEPVLPPTLETRKKKKKSDAPLFHESVEHREQPNPGGDTEPTSKPGSKRKFSPEDDGDFMSSLVGEDDEFQFNRPSHSPSKRTEPSRQDHSPSKKHVDIKKGSATQTLARRKVLEPSMNGLPPFISYESLLTTRTESANANLGSPKKSRSSLARNHKASRPVSENGDNTASSEKCKDIEKHDNSVTQKARRPGPGHVSHKQKRASRSDKDEPIQSQPTFPHEISAVQTQQPIPEVSGVSAASRPSRRQRGVVSYAEPNLRDKMRRPTKNMIDAVAGDRSRRSSSFQPGQEGDAEEAQWDDQMRIGNSLGRSSGKLPADLALADHGSDIFCNDSTSEQYLKMVSQRKRKVSSTIKDNGTYNMPTEDANGGTGATGIDVDASLASLSAKSSKETSGSRRQTRRHSSNPRATGPTVSSQDAMDQDEAQATIWTNSSTGMSTSFLPVECSPEEEELQDSAIDASHMRRGHRVAARRKSMML</sequence>
<keyword evidence="5" id="KW-0159">Chromosome partition</keyword>
<dbReference type="InterPro" id="IPR011515">
    <property type="entry name" value="Shugoshin_C"/>
</dbReference>
<proteinExistence type="inferred from homology"/>
<dbReference type="Pfam" id="PF07558">
    <property type="entry name" value="Shugoshin_N"/>
    <property type="match status" value="1"/>
</dbReference>
<feature type="compositionally biased region" description="Basic residues" evidence="10">
    <location>
        <begin position="344"/>
        <end position="357"/>
    </location>
</feature>
<evidence type="ECO:0000256" key="10">
    <source>
        <dbReference type="SAM" id="MobiDB-lite"/>
    </source>
</evidence>
<feature type="compositionally biased region" description="Polar residues" evidence="10">
    <location>
        <begin position="625"/>
        <end position="638"/>
    </location>
</feature>
<comment type="caution">
    <text evidence="13">The sequence shown here is derived from an EMBL/GenBank/DDBJ whole genome shotgun (WGS) entry which is preliminary data.</text>
</comment>
<protein>
    <recommendedName>
        <fullName evidence="15">Shugoshin</fullName>
    </recommendedName>
</protein>
<evidence type="ECO:0000256" key="2">
    <source>
        <dbReference type="ARBA" id="ARBA00010845"/>
    </source>
</evidence>
<name>A0A9W9EQS5_9EURO</name>
<keyword evidence="8" id="KW-0137">Centromere</keyword>
<dbReference type="GeneID" id="81397299"/>
<feature type="compositionally biased region" description="Basic and acidic residues" evidence="10">
    <location>
        <begin position="125"/>
        <end position="155"/>
    </location>
</feature>
<evidence type="ECO:0000256" key="5">
    <source>
        <dbReference type="ARBA" id="ARBA00022829"/>
    </source>
</evidence>
<dbReference type="RefSeq" id="XP_056508423.1">
    <property type="nucleotide sequence ID" value="XM_056658130.1"/>
</dbReference>
<feature type="domain" description="Shugoshin N-terminal coiled-coil" evidence="12">
    <location>
        <begin position="17"/>
        <end position="61"/>
    </location>
</feature>
<evidence type="ECO:0000313" key="13">
    <source>
        <dbReference type="EMBL" id="KAJ5086298.1"/>
    </source>
</evidence>
<evidence type="ECO:0008006" key="15">
    <source>
        <dbReference type="Google" id="ProtNLM"/>
    </source>
</evidence>
<keyword evidence="7" id="KW-0131">Cell cycle</keyword>
<evidence type="ECO:0000313" key="14">
    <source>
        <dbReference type="Proteomes" id="UP001141434"/>
    </source>
</evidence>
<feature type="coiled-coil region" evidence="9">
    <location>
        <begin position="39"/>
        <end position="73"/>
    </location>
</feature>
<feature type="domain" description="Shugoshin C-terminal" evidence="11">
    <location>
        <begin position="440"/>
        <end position="463"/>
    </location>
</feature>
<dbReference type="Pfam" id="PF07557">
    <property type="entry name" value="Shugoshin_C"/>
    <property type="match status" value="1"/>
</dbReference>
<keyword evidence="4" id="KW-0132">Cell division</keyword>
<gene>
    <name evidence="13" type="ORF">NUU61_007605</name>
</gene>
<feature type="compositionally biased region" description="Basic and acidic residues" evidence="10">
    <location>
        <begin position="371"/>
        <end position="381"/>
    </location>
</feature>
<feature type="compositionally biased region" description="Polar residues" evidence="10">
    <location>
        <begin position="603"/>
        <end position="616"/>
    </location>
</feature>
<evidence type="ECO:0000256" key="4">
    <source>
        <dbReference type="ARBA" id="ARBA00022618"/>
    </source>
</evidence>
<keyword evidence="6 9" id="KW-0175">Coiled coil</keyword>
<keyword evidence="14" id="KW-1185">Reference proteome</keyword>
<dbReference type="GO" id="GO:0000779">
    <property type="term" value="C:condensed chromosome, centromeric region"/>
    <property type="evidence" value="ECO:0007669"/>
    <property type="project" value="UniProtKB-ARBA"/>
</dbReference>
<evidence type="ECO:0000256" key="6">
    <source>
        <dbReference type="ARBA" id="ARBA00023054"/>
    </source>
</evidence>
<organism evidence="13 14">
    <name type="scientific">Penicillium alfredii</name>
    <dbReference type="NCBI Taxonomy" id="1506179"/>
    <lineage>
        <taxon>Eukaryota</taxon>
        <taxon>Fungi</taxon>
        <taxon>Dikarya</taxon>
        <taxon>Ascomycota</taxon>
        <taxon>Pezizomycotina</taxon>
        <taxon>Eurotiomycetes</taxon>
        <taxon>Eurotiomycetidae</taxon>
        <taxon>Eurotiales</taxon>
        <taxon>Aspergillaceae</taxon>
        <taxon>Penicillium</taxon>
    </lineage>
</organism>
<evidence type="ECO:0000256" key="8">
    <source>
        <dbReference type="ARBA" id="ARBA00023328"/>
    </source>
</evidence>
<accession>A0A9W9EQS5</accession>
<comment type="similarity">
    <text evidence="2">Belongs to the shugoshin family.</text>
</comment>
<feature type="region of interest" description="Disordered" evidence="10">
    <location>
        <begin position="539"/>
        <end position="675"/>
    </location>
</feature>
<feature type="compositionally biased region" description="Polar residues" evidence="10">
    <location>
        <begin position="548"/>
        <end position="559"/>
    </location>
</feature>
<evidence type="ECO:0000259" key="12">
    <source>
        <dbReference type="Pfam" id="PF07558"/>
    </source>
</evidence>
<evidence type="ECO:0000256" key="3">
    <source>
        <dbReference type="ARBA" id="ARBA00022454"/>
    </source>
</evidence>
<comment type="subcellular location">
    <subcellularLocation>
        <location evidence="1">Chromosome</location>
        <location evidence="1">Centromere</location>
    </subcellularLocation>
</comment>
<dbReference type="Proteomes" id="UP001141434">
    <property type="component" value="Unassembled WGS sequence"/>
</dbReference>
<feature type="compositionally biased region" description="Basic and acidic residues" evidence="10">
    <location>
        <begin position="279"/>
        <end position="299"/>
    </location>
</feature>
<evidence type="ECO:0000256" key="1">
    <source>
        <dbReference type="ARBA" id="ARBA00004584"/>
    </source>
</evidence>
<dbReference type="AlphaFoldDB" id="A0A9W9EQS5"/>
<dbReference type="GO" id="GO:0005634">
    <property type="term" value="C:nucleus"/>
    <property type="evidence" value="ECO:0007669"/>
    <property type="project" value="InterPro"/>
</dbReference>
<dbReference type="EMBL" id="JAPMSZ010000010">
    <property type="protein sequence ID" value="KAJ5086298.1"/>
    <property type="molecule type" value="Genomic_DNA"/>
</dbReference>
<evidence type="ECO:0000256" key="9">
    <source>
        <dbReference type="SAM" id="Coils"/>
    </source>
</evidence>
<evidence type="ECO:0000259" key="11">
    <source>
        <dbReference type="Pfam" id="PF07557"/>
    </source>
</evidence>
<feature type="compositionally biased region" description="Basic residues" evidence="10">
    <location>
        <begin position="386"/>
        <end position="402"/>
    </location>
</feature>
<feature type="region of interest" description="Disordered" evidence="10">
    <location>
        <begin position="114"/>
        <end position="322"/>
    </location>
</feature>
<evidence type="ECO:0000256" key="7">
    <source>
        <dbReference type="ARBA" id="ARBA00023306"/>
    </source>
</evidence>
<reference evidence="13" key="2">
    <citation type="journal article" date="2023" name="IMA Fungus">
        <title>Comparative genomic study of the Penicillium genus elucidates a diverse pangenome and 15 lateral gene transfer events.</title>
        <authorList>
            <person name="Petersen C."/>
            <person name="Sorensen T."/>
            <person name="Nielsen M.R."/>
            <person name="Sondergaard T.E."/>
            <person name="Sorensen J.L."/>
            <person name="Fitzpatrick D.A."/>
            <person name="Frisvad J.C."/>
            <person name="Nielsen K.L."/>
        </authorList>
    </citation>
    <scope>NUCLEOTIDE SEQUENCE</scope>
    <source>
        <strain evidence="13">IBT 34128</strain>
    </source>
</reference>
<dbReference type="GO" id="GO:0051301">
    <property type="term" value="P:cell division"/>
    <property type="evidence" value="ECO:0007669"/>
    <property type="project" value="UniProtKB-KW"/>
</dbReference>
<reference evidence="13" key="1">
    <citation type="submission" date="2022-11" db="EMBL/GenBank/DDBJ databases">
        <authorList>
            <person name="Petersen C."/>
        </authorList>
    </citation>
    <scope>NUCLEOTIDE SEQUENCE</scope>
    <source>
        <strain evidence="13">IBT 34128</strain>
    </source>
</reference>
<feature type="region of interest" description="Disordered" evidence="10">
    <location>
        <begin position="334"/>
        <end position="514"/>
    </location>
</feature>
<feature type="compositionally biased region" description="Basic residues" evidence="10">
    <location>
        <begin position="660"/>
        <end position="675"/>
    </location>
</feature>
<dbReference type="OrthoDB" id="5394106at2759"/>
<keyword evidence="3" id="KW-0158">Chromosome</keyword>